<dbReference type="EMBL" id="KN831773">
    <property type="protein sequence ID" value="KIM44718.1"/>
    <property type="molecule type" value="Genomic_DNA"/>
</dbReference>
<dbReference type="FunFam" id="3.30.1520.10:FF:000013">
    <property type="entry name" value="Putative Sorting nexin 3"/>
    <property type="match status" value="1"/>
</dbReference>
<keyword evidence="10" id="KW-0472">Membrane</keyword>
<dbReference type="SUPFAM" id="SSF103657">
    <property type="entry name" value="BAR/IMD domain-like"/>
    <property type="match status" value="1"/>
</dbReference>
<dbReference type="Gene3D" id="3.30.1520.10">
    <property type="entry name" value="Phox-like domain"/>
    <property type="match status" value="1"/>
</dbReference>
<dbReference type="CDD" id="cd07627">
    <property type="entry name" value="BAR_Vps5p"/>
    <property type="match status" value="1"/>
</dbReference>
<dbReference type="InterPro" id="IPR036871">
    <property type="entry name" value="PX_dom_sf"/>
</dbReference>
<evidence type="ECO:0000256" key="10">
    <source>
        <dbReference type="ARBA" id="ARBA00023136"/>
    </source>
</evidence>
<comment type="similarity">
    <text evidence="4">Belongs to the sorting nexin family.</text>
</comment>
<proteinExistence type="inferred from homology"/>
<evidence type="ECO:0000256" key="3">
    <source>
        <dbReference type="ARBA" id="ARBA00004555"/>
    </source>
</evidence>
<keyword evidence="9" id="KW-0333">Golgi apparatus</keyword>
<dbReference type="SMART" id="SM00312">
    <property type="entry name" value="PX"/>
    <property type="match status" value="1"/>
</dbReference>
<evidence type="ECO:0000256" key="7">
    <source>
        <dbReference type="ARBA" id="ARBA00022553"/>
    </source>
</evidence>
<evidence type="ECO:0000256" key="2">
    <source>
        <dbReference type="ARBA" id="ARBA00004496"/>
    </source>
</evidence>
<feature type="region of interest" description="Disordered" evidence="11">
    <location>
        <begin position="228"/>
        <end position="267"/>
    </location>
</feature>
<dbReference type="InterPro" id="IPR001683">
    <property type="entry name" value="PX_dom"/>
</dbReference>
<evidence type="ECO:0000256" key="4">
    <source>
        <dbReference type="ARBA" id="ARBA00010883"/>
    </source>
</evidence>
<name>A0A0C2Y4E7_HEBCY</name>
<dbReference type="Pfam" id="PF09325">
    <property type="entry name" value="Vps5"/>
    <property type="match status" value="1"/>
</dbReference>
<dbReference type="PANTHER" id="PTHR10555">
    <property type="entry name" value="SORTING NEXIN"/>
    <property type="match status" value="1"/>
</dbReference>
<evidence type="ECO:0000256" key="5">
    <source>
        <dbReference type="ARBA" id="ARBA00022448"/>
    </source>
</evidence>
<evidence type="ECO:0000256" key="11">
    <source>
        <dbReference type="SAM" id="MobiDB-lite"/>
    </source>
</evidence>
<accession>A0A0C2Y4E7</accession>
<dbReference type="GO" id="GO:0015031">
    <property type="term" value="P:protein transport"/>
    <property type="evidence" value="ECO:0007669"/>
    <property type="project" value="UniProtKB-KW"/>
</dbReference>
<dbReference type="Gene3D" id="1.20.1270.60">
    <property type="entry name" value="Arfaptin homology (AH) domain/BAR domain"/>
    <property type="match status" value="1"/>
</dbReference>
<dbReference type="GO" id="GO:0030904">
    <property type="term" value="C:retromer complex"/>
    <property type="evidence" value="ECO:0007669"/>
    <property type="project" value="UniProtKB-ARBA"/>
</dbReference>
<feature type="compositionally biased region" description="Basic and acidic residues" evidence="11">
    <location>
        <begin position="126"/>
        <end position="138"/>
    </location>
</feature>
<evidence type="ECO:0000313" key="14">
    <source>
        <dbReference type="Proteomes" id="UP000053424"/>
    </source>
</evidence>
<keyword evidence="8" id="KW-0653">Protein transport</keyword>
<sequence>MEGFDDLLGPSRQALEENPFADPFLKRSSSPDPWANPFASTDSSDAFGNTSAHFASPEPSNSSISNDIGSNSSAVVDESPIADPLDSAASAADDDDDDNEPLAKLRSPGFRESVPRIFSETVTIRPPHDEDLDSKSSIDNESTMPGLPTPEPASTSTTARTPQPPSRSNSSFASPPPSATESNFKSPLETPFGGLNRSMAGLSLGGEAQGGWNPAEAQTPWQAEQITPVPAKPSQGDDDSDDDRPILQSYHKQHEDKSSPPTPTRIDKGLQPVFLISVDDPQKVGDPIRSFTMYTVHTRTTSPLFQKSAFSVLRRYSDFLWLYETLSNNNPGVVVPPVPEKSPFGRFDDHFVKQRRVALEKCIQKTANHPVLGRDPDLRLFLESDSFALDIKHRKAELANERGGLIASIGQTIAGPRFYETDEWFDRQKIYLDSLESQLRGLAKAIELVAKHRSGMGYFEEISVATGEFAQNVSDLSSSDIGKQLAQSLSGLADVERTAQDIQNVQSEQDMATLMATVDEYARLINSVRLAFSSRIRVFHAWKNQESELLRTKQTHEKNRAQGRIPTDRLGYSLSQIAEAERRASEAKLEYEHVSKLVKAEVARFEQERIEDFKDSLHAFLEGMISRQKELISAWENYQQMLLKRVGGGGPAGTRSASGPSSSL</sequence>
<dbReference type="HOGENOM" id="CLU_014571_1_0_1"/>
<keyword evidence="5" id="KW-0813">Transport</keyword>
<comment type="subcellular location">
    <subcellularLocation>
        <location evidence="2">Cytoplasm</location>
    </subcellularLocation>
    <subcellularLocation>
        <location evidence="3">Golgi apparatus</location>
    </subcellularLocation>
    <subcellularLocation>
        <location evidence="1">Membrane</location>
        <topology evidence="1">Peripheral membrane protein</topology>
        <orientation evidence="1">Cytoplasmic side</orientation>
    </subcellularLocation>
</comment>
<dbReference type="GO" id="GO:0005794">
    <property type="term" value="C:Golgi apparatus"/>
    <property type="evidence" value="ECO:0007669"/>
    <property type="project" value="UniProtKB-SubCell"/>
</dbReference>
<feature type="compositionally biased region" description="Low complexity" evidence="11">
    <location>
        <begin position="60"/>
        <end position="73"/>
    </location>
</feature>
<dbReference type="PROSITE" id="PS50195">
    <property type="entry name" value="PX"/>
    <property type="match status" value="1"/>
</dbReference>
<dbReference type="Pfam" id="PF00787">
    <property type="entry name" value="PX"/>
    <property type="match status" value="1"/>
</dbReference>
<dbReference type="FunFam" id="1.20.1270.60:FF:000022">
    <property type="entry name" value="Sorting nexin 3 protein"/>
    <property type="match status" value="1"/>
</dbReference>
<dbReference type="Proteomes" id="UP000053424">
    <property type="component" value="Unassembled WGS sequence"/>
</dbReference>
<dbReference type="GO" id="GO:0005829">
    <property type="term" value="C:cytosol"/>
    <property type="evidence" value="ECO:0007669"/>
    <property type="project" value="GOC"/>
</dbReference>
<keyword evidence="14" id="KW-1185">Reference proteome</keyword>
<keyword evidence="7" id="KW-0597">Phosphoprotein</keyword>
<dbReference type="GO" id="GO:0035091">
    <property type="term" value="F:phosphatidylinositol binding"/>
    <property type="evidence" value="ECO:0007669"/>
    <property type="project" value="InterPro"/>
</dbReference>
<dbReference type="GO" id="GO:0005768">
    <property type="term" value="C:endosome"/>
    <property type="evidence" value="ECO:0007669"/>
    <property type="project" value="TreeGrafter"/>
</dbReference>
<evidence type="ECO:0000256" key="9">
    <source>
        <dbReference type="ARBA" id="ARBA00023034"/>
    </source>
</evidence>
<evidence type="ECO:0000313" key="13">
    <source>
        <dbReference type="EMBL" id="KIM44718.1"/>
    </source>
</evidence>
<keyword evidence="6" id="KW-0963">Cytoplasm</keyword>
<dbReference type="GO" id="GO:0042147">
    <property type="term" value="P:retrograde transport, endosome to Golgi"/>
    <property type="evidence" value="ECO:0007669"/>
    <property type="project" value="TreeGrafter"/>
</dbReference>
<dbReference type="InterPro" id="IPR015404">
    <property type="entry name" value="Vps5_C"/>
</dbReference>
<gene>
    <name evidence="13" type="ORF">M413DRAFT_25155</name>
</gene>
<feature type="compositionally biased region" description="Polar residues" evidence="11">
    <location>
        <begin position="38"/>
        <end position="53"/>
    </location>
</feature>
<evidence type="ECO:0000259" key="12">
    <source>
        <dbReference type="PROSITE" id="PS50195"/>
    </source>
</evidence>
<evidence type="ECO:0000256" key="1">
    <source>
        <dbReference type="ARBA" id="ARBA00004287"/>
    </source>
</evidence>
<protein>
    <recommendedName>
        <fullName evidence="12">PX domain-containing protein</fullName>
    </recommendedName>
</protein>
<dbReference type="PANTHER" id="PTHR10555:SF170">
    <property type="entry name" value="FI18122P1"/>
    <property type="match status" value="1"/>
</dbReference>
<feature type="compositionally biased region" description="Low complexity" evidence="11">
    <location>
        <begin position="152"/>
        <end position="173"/>
    </location>
</feature>
<evidence type="ECO:0000256" key="8">
    <source>
        <dbReference type="ARBA" id="ARBA00022927"/>
    </source>
</evidence>
<feature type="domain" description="PX" evidence="12">
    <location>
        <begin position="272"/>
        <end position="389"/>
    </location>
</feature>
<dbReference type="InterPro" id="IPR035803">
    <property type="entry name" value="BAR_Vps5"/>
</dbReference>
<dbReference type="SUPFAM" id="SSF64268">
    <property type="entry name" value="PX domain"/>
    <property type="match status" value="1"/>
</dbReference>
<reference evidence="13 14" key="1">
    <citation type="submission" date="2014-04" db="EMBL/GenBank/DDBJ databases">
        <authorList>
            <consortium name="DOE Joint Genome Institute"/>
            <person name="Kuo A."/>
            <person name="Gay G."/>
            <person name="Dore J."/>
            <person name="Kohler A."/>
            <person name="Nagy L.G."/>
            <person name="Floudas D."/>
            <person name="Copeland A."/>
            <person name="Barry K.W."/>
            <person name="Cichocki N."/>
            <person name="Veneault-Fourrey C."/>
            <person name="LaButti K."/>
            <person name="Lindquist E.A."/>
            <person name="Lipzen A."/>
            <person name="Lundell T."/>
            <person name="Morin E."/>
            <person name="Murat C."/>
            <person name="Sun H."/>
            <person name="Tunlid A."/>
            <person name="Henrissat B."/>
            <person name="Grigoriev I.V."/>
            <person name="Hibbett D.S."/>
            <person name="Martin F."/>
            <person name="Nordberg H.P."/>
            <person name="Cantor M.N."/>
            <person name="Hua S.X."/>
        </authorList>
    </citation>
    <scope>NUCLEOTIDE SEQUENCE [LARGE SCALE GENOMIC DNA]</scope>
    <source>
        <strain evidence="14">h7</strain>
    </source>
</reference>
<organism evidence="13 14">
    <name type="scientific">Hebeloma cylindrosporum</name>
    <dbReference type="NCBI Taxonomy" id="76867"/>
    <lineage>
        <taxon>Eukaryota</taxon>
        <taxon>Fungi</taxon>
        <taxon>Dikarya</taxon>
        <taxon>Basidiomycota</taxon>
        <taxon>Agaricomycotina</taxon>
        <taxon>Agaricomycetes</taxon>
        <taxon>Agaricomycetidae</taxon>
        <taxon>Agaricales</taxon>
        <taxon>Agaricineae</taxon>
        <taxon>Hymenogastraceae</taxon>
        <taxon>Hebeloma</taxon>
    </lineage>
</organism>
<dbReference type="OrthoDB" id="271164at2759"/>
<dbReference type="AlphaFoldDB" id="A0A0C2Y4E7"/>
<dbReference type="STRING" id="686832.A0A0C2Y4E7"/>
<reference evidence="14" key="2">
    <citation type="submission" date="2015-01" db="EMBL/GenBank/DDBJ databases">
        <title>Evolutionary Origins and Diversification of the Mycorrhizal Mutualists.</title>
        <authorList>
            <consortium name="DOE Joint Genome Institute"/>
            <consortium name="Mycorrhizal Genomics Consortium"/>
            <person name="Kohler A."/>
            <person name="Kuo A."/>
            <person name="Nagy L.G."/>
            <person name="Floudas D."/>
            <person name="Copeland A."/>
            <person name="Barry K.W."/>
            <person name="Cichocki N."/>
            <person name="Veneault-Fourrey C."/>
            <person name="LaButti K."/>
            <person name="Lindquist E.A."/>
            <person name="Lipzen A."/>
            <person name="Lundell T."/>
            <person name="Morin E."/>
            <person name="Murat C."/>
            <person name="Riley R."/>
            <person name="Ohm R."/>
            <person name="Sun H."/>
            <person name="Tunlid A."/>
            <person name="Henrissat B."/>
            <person name="Grigoriev I.V."/>
            <person name="Hibbett D.S."/>
            <person name="Martin F."/>
        </authorList>
    </citation>
    <scope>NUCLEOTIDE SEQUENCE [LARGE SCALE GENOMIC DNA]</scope>
    <source>
        <strain evidence="14">h7</strain>
    </source>
</reference>
<dbReference type="GO" id="GO:0045053">
    <property type="term" value="P:protein retention in Golgi apparatus"/>
    <property type="evidence" value="ECO:0007669"/>
    <property type="project" value="TreeGrafter"/>
</dbReference>
<evidence type="ECO:0000256" key="6">
    <source>
        <dbReference type="ARBA" id="ARBA00022490"/>
    </source>
</evidence>
<feature type="region of interest" description="Disordered" evidence="11">
    <location>
        <begin position="1"/>
        <end position="216"/>
    </location>
</feature>
<dbReference type="InterPro" id="IPR027267">
    <property type="entry name" value="AH/BAR_dom_sf"/>
</dbReference>